<accession>A0AC34Q210</accession>
<evidence type="ECO:0000313" key="2">
    <source>
        <dbReference type="WBParaSite" id="JU765_v2.g12140.t1"/>
    </source>
</evidence>
<evidence type="ECO:0000313" key="1">
    <source>
        <dbReference type="Proteomes" id="UP000887576"/>
    </source>
</evidence>
<reference evidence="2" key="1">
    <citation type="submission" date="2022-11" db="UniProtKB">
        <authorList>
            <consortium name="WormBaseParasite"/>
        </authorList>
    </citation>
    <scope>IDENTIFICATION</scope>
</reference>
<protein>
    <submittedName>
        <fullName evidence="2">Glutaminase</fullName>
    </submittedName>
</protein>
<dbReference type="Proteomes" id="UP000887576">
    <property type="component" value="Unplaced"/>
</dbReference>
<name>A0AC34Q210_9BILA</name>
<dbReference type="WBParaSite" id="JU765_v2.g12140.t1">
    <property type="protein sequence ID" value="JU765_v2.g12140.t1"/>
    <property type="gene ID" value="JU765_v2.g12140"/>
</dbReference>
<proteinExistence type="predicted"/>
<organism evidence="1 2">
    <name type="scientific">Panagrolaimus sp. JU765</name>
    <dbReference type="NCBI Taxonomy" id="591449"/>
    <lineage>
        <taxon>Eukaryota</taxon>
        <taxon>Metazoa</taxon>
        <taxon>Ecdysozoa</taxon>
        <taxon>Nematoda</taxon>
        <taxon>Chromadorea</taxon>
        <taxon>Rhabditida</taxon>
        <taxon>Tylenchina</taxon>
        <taxon>Panagrolaimomorpha</taxon>
        <taxon>Panagrolaimoidea</taxon>
        <taxon>Panagrolaimidae</taxon>
        <taxon>Panagrolaimus</taxon>
    </lineage>
</organism>
<sequence length="277" mass="31408">MSEDKTQDCLTPNGTTIDTPTFFAGYSQHSAETLNSIADILKPDRSVVDIMSKTAEGLSKAYEYKTTSPEDLVFDLFRVQGTKDEASIGKLISVLRSFGLRDDDPRLRQTMDKIREYDQMNEEDNDVRHYRLNRTQFKDCVHPCIALISQALRNQLIVPNWPEFTSKIKEIFESCRSEKSGNVATYIPQLARQDPNRWGLSLCTIDGQRFSYGDSKIPFCVQSVSKAFNYAIVASDMGADYVHSFVGHEPSGRLYNEICLDANGKPHNPMISMLIFY</sequence>